<proteinExistence type="predicted"/>
<protein>
    <submittedName>
        <fullName evidence="1">Uncharacterized protein</fullName>
    </submittedName>
</protein>
<sequence>MDKPTSDAERLAALRGEINEETVRTVIHAMLYMMRDHADFQTKQPLMGIIRQLIQEVVIASTPGRDPPCWKCMAGSHRSSLPWWQRN</sequence>
<accession>A0ABW4M706</accession>
<gene>
    <name evidence="1" type="ORF">ACFSE1_16790</name>
</gene>
<dbReference type="Proteomes" id="UP001597322">
    <property type="component" value="Unassembled WGS sequence"/>
</dbReference>
<dbReference type="EMBL" id="JBHUEQ010000030">
    <property type="protein sequence ID" value="MFD1747130.1"/>
    <property type="molecule type" value="Genomic_DNA"/>
</dbReference>
<reference evidence="2" key="1">
    <citation type="journal article" date="2019" name="Int. J. Syst. Evol. Microbiol.">
        <title>The Global Catalogue of Microorganisms (GCM) 10K type strain sequencing project: providing services to taxonomists for standard genome sequencing and annotation.</title>
        <authorList>
            <consortium name="The Broad Institute Genomics Platform"/>
            <consortium name="The Broad Institute Genome Sequencing Center for Infectious Disease"/>
            <person name="Wu L."/>
            <person name="Ma J."/>
        </authorList>
    </citation>
    <scope>NUCLEOTIDE SEQUENCE [LARGE SCALE GENOMIC DNA]</scope>
    <source>
        <strain evidence="2">CG52</strain>
    </source>
</reference>
<keyword evidence="2" id="KW-1185">Reference proteome</keyword>
<name>A0ABW4M706_9HYPH</name>
<comment type="caution">
    <text evidence="1">The sequence shown here is derived from an EMBL/GenBank/DDBJ whole genome shotgun (WGS) entry which is preliminary data.</text>
</comment>
<evidence type="ECO:0000313" key="1">
    <source>
        <dbReference type="EMBL" id="MFD1747130.1"/>
    </source>
</evidence>
<organism evidence="1 2">
    <name type="scientific">Rhizobium helianthi</name>
    <dbReference type="NCBI Taxonomy" id="1132695"/>
    <lineage>
        <taxon>Bacteria</taxon>
        <taxon>Pseudomonadati</taxon>
        <taxon>Pseudomonadota</taxon>
        <taxon>Alphaproteobacteria</taxon>
        <taxon>Hyphomicrobiales</taxon>
        <taxon>Rhizobiaceae</taxon>
        <taxon>Rhizobium/Agrobacterium group</taxon>
        <taxon>Rhizobium</taxon>
    </lineage>
</organism>
<evidence type="ECO:0000313" key="2">
    <source>
        <dbReference type="Proteomes" id="UP001597322"/>
    </source>
</evidence>
<dbReference type="RefSeq" id="WP_377403830.1">
    <property type="nucleotide sequence ID" value="NZ_JBHUEQ010000030.1"/>
</dbReference>